<dbReference type="Proteomes" id="UP000183104">
    <property type="component" value="Unassembled WGS sequence"/>
</dbReference>
<name>A0A1G5FGB6_9GAMM</name>
<accession>A0A1G5FGB6</accession>
<keyword evidence="2" id="KW-1133">Transmembrane helix</keyword>
<evidence type="ECO:0000313" key="3">
    <source>
        <dbReference type="EMBL" id="SCY38154.1"/>
    </source>
</evidence>
<keyword evidence="2" id="KW-0472">Membrane</keyword>
<reference evidence="4" key="1">
    <citation type="submission" date="2016-10" db="EMBL/GenBank/DDBJ databases">
        <authorList>
            <person name="Varghese N."/>
        </authorList>
    </citation>
    <scope>NUCLEOTIDE SEQUENCE [LARGE SCALE GENOMIC DNA]</scope>
    <source>
        <strain evidence="4">HL 19</strain>
    </source>
</reference>
<dbReference type="OrthoDB" id="8560624at2"/>
<keyword evidence="4" id="KW-1185">Reference proteome</keyword>
<feature type="transmembrane region" description="Helical" evidence="2">
    <location>
        <begin position="55"/>
        <end position="71"/>
    </location>
</feature>
<proteinExistence type="predicted"/>
<dbReference type="RefSeq" id="WP_054965356.1">
    <property type="nucleotide sequence ID" value="NZ_FMUN01000005.1"/>
</dbReference>
<feature type="region of interest" description="Disordered" evidence="1">
    <location>
        <begin position="112"/>
        <end position="137"/>
    </location>
</feature>
<organism evidence="3 4">
    <name type="scientific">Thiohalorhabdus denitrificans</name>
    <dbReference type="NCBI Taxonomy" id="381306"/>
    <lineage>
        <taxon>Bacteria</taxon>
        <taxon>Pseudomonadati</taxon>
        <taxon>Pseudomonadota</taxon>
        <taxon>Gammaproteobacteria</taxon>
        <taxon>Thiohalorhabdales</taxon>
        <taxon>Thiohalorhabdaceae</taxon>
        <taxon>Thiohalorhabdus</taxon>
    </lineage>
</organism>
<dbReference type="AlphaFoldDB" id="A0A1G5FGB6"/>
<keyword evidence="2" id="KW-0812">Transmembrane</keyword>
<sequence>MGKQWEAMDLKGGGLQQVQMAYKSVARTKLGAYLRWILFPLGVHRFYLLDRRGGLAYLGASLAALVVHLAADFPWIWLVPAVAALVDLFLIPGRLVKINKELRLQTMMSGARPGAPRGFKGHYTEENTTGDGEDGNR</sequence>
<protein>
    <recommendedName>
        <fullName evidence="5">TM2 domain-containing protein</fullName>
    </recommendedName>
</protein>
<evidence type="ECO:0000256" key="1">
    <source>
        <dbReference type="SAM" id="MobiDB-lite"/>
    </source>
</evidence>
<gene>
    <name evidence="3" type="ORF">SAMN05661077_1948</name>
</gene>
<evidence type="ECO:0000256" key="2">
    <source>
        <dbReference type="SAM" id="Phobius"/>
    </source>
</evidence>
<feature type="transmembrane region" description="Helical" evidence="2">
    <location>
        <begin position="77"/>
        <end position="96"/>
    </location>
</feature>
<dbReference type="EMBL" id="FMUN01000005">
    <property type="protein sequence ID" value="SCY38154.1"/>
    <property type="molecule type" value="Genomic_DNA"/>
</dbReference>
<evidence type="ECO:0000313" key="4">
    <source>
        <dbReference type="Proteomes" id="UP000183104"/>
    </source>
</evidence>
<evidence type="ECO:0008006" key="5">
    <source>
        <dbReference type="Google" id="ProtNLM"/>
    </source>
</evidence>